<gene>
    <name evidence="2" type="ORF">FSP39_009562</name>
</gene>
<organism evidence="2 3">
    <name type="scientific">Pinctada imbricata</name>
    <name type="common">Atlantic pearl-oyster</name>
    <name type="synonym">Pinctada martensii</name>
    <dbReference type="NCBI Taxonomy" id="66713"/>
    <lineage>
        <taxon>Eukaryota</taxon>
        <taxon>Metazoa</taxon>
        <taxon>Spiralia</taxon>
        <taxon>Lophotrochozoa</taxon>
        <taxon>Mollusca</taxon>
        <taxon>Bivalvia</taxon>
        <taxon>Autobranchia</taxon>
        <taxon>Pteriomorphia</taxon>
        <taxon>Pterioida</taxon>
        <taxon>Pterioidea</taxon>
        <taxon>Pteriidae</taxon>
        <taxon>Pinctada</taxon>
    </lineage>
</organism>
<name>A0AA89BM47_PINIB</name>
<dbReference type="InterPro" id="IPR002048">
    <property type="entry name" value="EF_hand_dom"/>
</dbReference>
<dbReference type="GO" id="GO:0005509">
    <property type="term" value="F:calcium ion binding"/>
    <property type="evidence" value="ECO:0007669"/>
    <property type="project" value="InterPro"/>
</dbReference>
<protein>
    <recommendedName>
        <fullName evidence="1">EF-hand domain-containing protein</fullName>
    </recommendedName>
</protein>
<proteinExistence type="predicted"/>
<dbReference type="EMBL" id="VSWD01000011">
    <property type="protein sequence ID" value="KAK3087717.1"/>
    <property type="molecule type" value="Genomic_DNA"/>
</dbReference>
<dbReference type="Gene3D" id="1.10.238.10">
    <property type="entry name" value="EF-hand"/>
    <property type="match status" value="1"/>
</dbReference>
<dbReference type="InterPro" id="IPR011992">
    <property type="entry name" value="EF-hand-dom_pair"/>
</dbReference>
<dbReference type="Gene3D" id="1.10.10.60">
    <property type="entry name" value="Homeodomain-like"/>
    <property type="match status" value="1"/>
</dbReference>
<evidence type="ECO:0000313" key="2">
    <source>
        <dbReference type="EMBL" id="KAK3087717.1"/>
    </source>
</evidence>
<keyword evidence="3" id="KW-1185">Reference proteome</keyword>
<reference evidence="2" key="1">
    <citation type="submission" date="2019-08" db="EMBL/GenBank/DDBJ databases">
        <title>The improved chromosome-level genome for the pearl oyster Pinctada fucata martensii using PacBio sequencing and Hi-C.</title>
        <authorList>
            <person name="Zheng Z."/>
        </authorList>
    </citation>
    <scope>NUCLEOTIDE SEQUENCE</scope>
    <source>
        <strain evidence="2">ZZ-2019</strain>
        <tissue evidence="2">Adductor muscle</tissue>
    </source>
</reference>
<dbReference type="AlphaFoldDB" id="A0AA89BM47"/>
<accession>A0AA89BM47</accession>
<evidence type="ECO:0000313" key="3">
    <source>
        <dbReference type="Proteomes" id="UP001186944"/>
    </source>
</evidence>
<sequence>DSNEARYVFHLADKNQDYLLDKAEFHQVFYDFDRNNDGDVTSDEFVIDWQERNLGSAVDAVVLFTHLDVDRNGVIHDADLPWIEKFFDRDLDTEGALTQWFTETGSREILLSGPVLTEKATDLVEQLNEPNFSTTNVRLEGQKSRDNIEFKRIYEIRTPMTEQALR</sequence>
<evidence type="ECO:0000259" key="1">
    <source>
        <dbReference type="PROSITE" id="PS50222"/>
    </source>
</evidence>
<comment type="caution">
    <text evidence="2">The sequence shown here is derived from an EMBL/GenBank/DDBJ whole genome shotgun (WGS) entry which is preliminary data.</text>
</comment>
<dbReference type="PROSITE" id="PS50222">
    <property type="entry name" value="EF_HAND_2"/>
    <property type="match status" value="1"/>
</dbReference>
<dbReference type="Proteomes" id="UP001186944">
    <property type="component" value="Unassembled WGS sequence"/>
</dbReference>
<dbReference type="SUPFAM" id="SSF47473">
    <property type="entry name" value="EF-hand"/>
    <property type="match status" value="1"/>
</dbReference>
<feature type="domain" description="EF-hand" evidence="1">
    <location>
        <begin position="1"/>
        <end position="35"/>
    </location>
</feature>
<feature type="non-terminal residue" evidence="2">
    <location>
        <position position="1"/>
    </location>
</feature>